<dbReference type="Proteomes" id="UP001174934">
    <property type="component" value="Unassembled WGS sequence"/>
</dbReference>
<keyword evidence="3" id="KW-1185">Reference proteome</keyword>
<feature type="region of interest" description="Disordered" evidence="1">
    <location>
        <begin position="246"/>
        <end position="399"/>
    </location>
</feature>
<evidence type="ECO:0000256" key="1">
    <source>
        <dbReference type="SAM" id="MobiDB-lite"/>
    </source>
</evidence>
<proteinExistence type="predicted"/>
<feature type="compositionally biased region" description="Polar residues" evidence="1">
    <location>
        <begin position="301"/>
        <end position="324"/>
    </location>
</feature>
<gene>
    <name evidence="2" type="ORF">B0T17DRAFT_233025</name>
</gene>
<dbReference type="AlphaFoldDB" id="A0AA39XBF2"/>
<sequence>MSRTKSTRPSATDGEWQDLFEELEDEVVDDLADLLRLPPKDSSETLPGWWLKEVKDRIGKKLHPSLRGSGSLKKRISKYVPLVSSNSNSLCSAHRGLNYELVSWCLSLVRLESGHRADWARAYLRHFPTECSEDVRNHVRRLTGLATLYMKRSAFDECYGRFAIRDRYLFERVKSGCPACTLSVIGGDYNLLFVLWSNMMARVIRGRPAPRLLRLVGAWTELLPDEHKEDLTERIDRIARELMEAHEKEVERKRAKSRKGGKHHDRRRRRPDTAESSSGYVQPTVEDGEDVNEGGPDTGFCTENASTARPSSSLYSLQSVAIDQNSDRDSNRDQSPSVQPSSGDELYQRLLNETKTELPRPSSNDISTLNEEEEIARTPTDDAIPAPLRISGQQNESGA</sequence>
<evidence type="ECO:0000313" key="2">
    <source>
        <dbReference type="EMBL" id="KAK0630842.1"/>
    </source>
</evidence>
<reference evidence="2" key="1">
    <citation type="submission" date="2023-06" db="EMBL/GenBank/DDBJ databases">
        <title>Genome-scale phylogeny and comparative genomics of the fungal order Sordariales.</title>
        <authorList>
            <consortium name="Lawrence Berkeley National Laboratory"/>
            <person name="Hensen N."/>
            <person name="Bonometti L."/>
            <person name="Westerberg I."/>
            <person name="Brannstrom I.O."/>
            <person name="Guillou S."/>
            <person name="Cros-Aarteil S."/>
            <person name="Calhoun S."/>
            <person name="Haridas S."/>
            <person name="Kuo A."/>
            <person name="Mondo S."/>
            <person name="Pangilinan J."/>
            <person name="Riley R."/>
            <person name="LaButti K."/>
            <person name="Andreopoulos B."/>
            <person name="Lipzen A."/>
            <person name="Chen C."/>
            <person name="Yanf M."/>
            <person name="Daum C."/>
            <person name="Ng V."/>
            <person name="Clum A."/>
            <person name="Steindorff A."/>
            <person name="Ohm R."/>
            <person name="Martin F."/>
            <person name="Silar P."/>
            <person name="Natvig D."/>
            <person name="Lalanne C."/>
            <person name="Gautier V."/>
            <person name="Ament-velasquez S.L."/>
            <person name="Kruys A."/>
            <person name="Hutchinson M.I."/>
            <person name="Powell A.J."/>
            <person name="Barry K."/>
            <person name="Miller A.N."/>
            <person name="Grigoriev I.V."/>
            <person name="Debuchy R."/>
            <person name="Gladieux P."/>
            <person name="Thoren M.H."/>
            <person name="Johannesson H."/>
        </authorList>
    </citation>
    <scope>NUCLEOTIDE SEQUENCE</scope>
    <source>
        <strain evidence="2">SMH3391-2</strain>
    </source>
</reference>
<name>A0AA39XBF2_9PEZI</name>
<feature type="compositionally biased region" description="Polar residues" evidence="1">
    <location>
        <begin position="333"/>
        <end position="342"/>
    </location>
</feature>
<feature type="compositionally biased region" description="Basic residues" evidence="1">
    <location>
        <begin position="253"/>
        <end position="270"/>
    </location>
</feature>
<accession>A0AA39XBF2</accession>
<protein>
    <submittedName>
        <fullName evidence="2">Uncharacterized protein</fullName>
    </submittedName>
</protein>
<evidence type="ECO:0000313" key="3">
    <source>
        <dbReference type="Proteomes" id="UP001174934"/>
    </source>
</evidence>
<dbReference type="EMBL" id="JAULSR010000002">
    <property type="protein sequence ID" value="KAK0630842.1"/>
    <property type="molecule type" value="Genomic_DNA"/>
</dbReference>
<organism evidence="2 3">
    <name type="scientific">Bombardia bombarda</name>
    <dbReference type="NCBI Taxonomy" id="252184"/>
    <lineage>
        <taxon>Eukaryota</taxon>
        <taxon>Fungi</taxon>
        <taxon>Dikarya</taxon>
        <taxon>Ascomycota</taxon>
        <taxon>Pezizomycotina</taxon>
        <taxon>Sordariomycetes</taxon>
        <taxon>Sordariomycetidae</taxon>
        <taxon>Sordariales</taxon>
        <taxon>Lasiosphaeriaceae</taxon>
        <taxon>Bombardia</taxon>
    </lineage>
</organism>
<comment type="caution">
    <text evidence="2">The sequence shown here is derived from an EMBL/GenBank/DDBJ whole genome shotgun (WGS) entry which is preliminary data.</text>
</comment>